<protein>
    <submittedName>
        <fullName evidence="20">Diacylglycerol kinase family protein</fullName>
    </submittedName>
</protein>
<evidence type="ECO:0000256" key="4">
    <source>
        <dbReference type="ARBA" id="ARBA00022516"/>
    </source>
</evidence>
<feature type="binding site" evidence="16">
    <location>
        <position position="63"/>
    </location>
    <ligand>
        <name>substrate</name>
    </ligand>
</feature>
<reference evidence="20" key="1">
    <citation type="submission" date="2019-09" db="EMBL/GenBank/DDBJ databases">
        <title>Characterisation of the sponge microbiome using genome-centric metagenomics.</title>
        <authorList>
            <person name="Engelberts J.P."/>
            <person name="Robbins S.J."/>
            <person name="De Goeij J.M."/>
            <person name="Aranda M."/>
            <person name="Bell S.C."/>
            <person name="Webster N.S."/>
        </authorList>
    </citation>
    <scope>NUCLEOTIDE SEQUENCE</scope>
    <source>
        <strain evidence="20">SB0662_bin_9</strain>
    </source>
</reference>
<dbReference type="EMBL" id="VXPY01000122">
    <property type="protein sequence ID" value="MYD91989.1"/>
    <property type="molecule type" value="Genomic_DNA"/>
</dbReference>
<dbReference type="InterPro" id="IPR036945">
    <property type="entry name" value="DAGK_sf"/>
</dbReference>
<feature type="binding site" evidence="17">
    <location>
        <position position="22"/>
    </location>
    <ligand>
        <name>ATP</name>
        <dbReference type="ChEBI" id="CHEBI:30616"/>
    </ligand>
</feature>
<keyword evidence="7 17" id="KW-0547">Nucleotide-binding</keyword>
<keyword evidence="3" id="KW-1003">Cell membrane</keyword>
<dbReference type="PANTHER" id="PTHR34299">
    <property type="entry name" value="DIACYLGLYCEROL KINASE"/>
    <property type="match status" value="1"/>
</dbReference>
<feature type="binding site" evidence="17">
    <location>
        <position position="3"/>
    </location>
    <ligand>
        <name>ATP</name>
        <dbReference type="ChEBI" id="CHEBI:30616"/>
    </ligand>
</feature>
<feature type="transmembrane region" description="Helical" evidence="19">
    <location>
        <begin position="25"/>
        <end position="43"/>
    </location>
</feature>
<feature type="binding site" evidence="16">
    <location>
        <position position="3"/>
    </location>
    <ligand>
        <name>substrate</name>
    </ligand>
</feature>
<evidence type="ECO:0000313" key="20">
    <source>
        <dbReference type="EMBL" id="MYD91989.1"/>
    </source>
</evidence>
<evidence type="ECO:0000256" key="1">
    <source>
        <dbReference type="ARBA" id="ARBA00004651"/>
    </source>
</evidence>
<organism evidence="20">
    <name type="scientific">Caldilineaceae bacterium SB0662_bin_9</name>
    <dbReference type="NCBI Taxonomy" id="2605258"/>
    <lineage>
        <taxon>Bacteria</taxon>
        <taxon>Bacillati</taxon>
        <taxon>Chloroflexota</taxon>
        <taxon>Caldilineae</taxon>
        <taxon>Caldilineales</taxon>
        <taxon>Caldilineaceae</taxon>
    </lineage>
</organism>
<dbReference type="GO" id="GO:0008654">
    <property type="term" value="P:phospholipid biosynthetic process"/>
    <property type="evidence" value="ECO:0007669"/>
    <property type="project" value="UniProtKB-KW"/>
</dbReference>
<evidence type="ECO:0000256" key="8">
    <source>
        <dbReference type="ARBA" id="ARBA00022777"/>
    </source>
</evidence>
<evidence type="ECO:0000256" key="17">
    <source>
        <dbReference type="PIRSR" id="PIRSR600829-3"/>
    </source>
</evidence>
<keyword evidence="9 17" id="KW-0067">ATP-binding</keyword>
<feature type="active site" description="Proton acceptor" evidence="15">
    <location>
        <position position="63"/>
    </location>
</feature>
<dbReference type="GO" id="GO:0016301">
    <property type="term" value="F:kinase activity"/>
    <property type="evidence" value="ECO:0007669"/>
    <property type="project" value="UniProtKB-KW"/>
</dbReference>
<evidence type="ECO:0000256" key="19">
    <source>
        <dbReference type="SAM" id="Phobius"/>
    </source>
</evidence>
<dbReference type="AlphaFoldDB" id="A0A6B1DWB8"/>
<keyword evidence="12 19" id="KW-0472">Membrane</keyword>
<evidence type="ECO:0000256" key="16">
    <source>
        <dbReference type="PIRSR" id="PIRSR600829-2"/>
    </source>
</evidence>
<dbReference type="PANTHER" id="PTHR34299:SF1">
    <property type="entry name" value="DIACYLGLYCEROL KINASE"/>
    <property type="match status" value="1"/>
</dbReference>
<evidence type="ECO:0000256" key="12">
    <source>
        <dbReference type="ARBA" id="ARBA00023136"/>
    </source>
</evidence>
<keyword evidence="14" id="KW-1208">Phospholipid metabolism</keyword>
<feature type="transmembrane region" description="Helical" evidence="19">
    <location>
        <begin position="49"/>
        <end position="69"/>
    </location>
</feature>
<keyword evidence="5" id="KW-0808">Transferase</keyword>
<dbReference type="GO" id="GO:0005524">
    <property type="term" value="F:ATP binding"/>
    <property type="evidence" value="ECO:0007669"/>
    <property type="project" value="UniProtKB-KW"/>
</dbReference>
<gene>
    <name evidence="20" type="ORF">F4Y08_16945</name>
</gene>
<dbReference type="Gene3D" id="1.10.287.3610">
    <property type="match status" value="1"/>
</dbReference>
<feature type="binding site" evidence="18">
    <location>
        <position position="22"/>
    </location>
    <ligand>
        <name>a divalent metal cation</name>
        <dbReference type="ChEBI" id="CHEBI:60240"/>
    </ligand>
</feature>
<dbReference type="CDD" id="cd14263">
    <property type="entry name" value="DAGK_IM_like"/>
    <property type="match status" value="1"/>
</dbReference>
<keyword evidence="4" id="KW-0444">Lipid biosynthesis</keyword>
<keyword evidence="8 20" id="KW-0418">Kinase</keyword>
<comment type="similarity">
    <text evidence="2">Belongs to the bacterial diacylglycerol kinase family.</text>
</comment>
<evidence type="ECO:0000256" key="6">
    <source>
        <dbReference type="ARBA" id="ARBA00022692"/>
    </source>
</evidence>
<feature type="binding site" evidence="18">
    <location>
        <position position="70"/>
    </location>
    <ligand>
        <name>a divalent metal cation</name>
        <dbReference type="ChEBI" id="CHEBI:60240"/>
    </ligand>
</feature>
<dbReference type="GO" id="GO:0005886">
    <property type="term" value="C:plasma membrane"/>
    <property type="evidence" value="ECO:0007669"/>
    <property type="project" value="UniProtKB-SubCell"/>
</dbReference>
<dbReference type="InterPro" id="IPR000829">
    <property type="entry name" value="DAGK"/>
</dbReference>
<evidence type="ECO:0000256" key="7">
    <source>
        <dbReference type="ARBA" id="ARBA00022741"/>
    </source>
</evidence>
<feature type="transmembrane region" description="Helical" evidence="19">
    <location>
        <begin position="90"/>
        <end position="115"/>
    </location>
</feature>
<evidence type="ECO:0000256" key="15">
    <source>
        <dbReference type="PIRSR" id="PIRSR600829-1"/>
    </source>
</evidence>
<feature type="binding site" evidence="17">
    <location>
        <begin position="88"/>
        <end position="89"/>
    </location>
    <ligand>
        <name>ATP</name>
        <dbReference type="ChEBI" id="CHEBI:30616"/>
    </ligand>
</feature>
<keyword evidence="11" id="KW-0443">Lipid metabolism</keyword>
<keyword evidence="10 19" id="KW-1133">Transmembrane helix</keyword>
<feature type="binding site" evidence="17">
    <location>
        <position position="70"/>
    </location>
    <ligand>
        <name>ATP</name>
        <dbReference type="ChEBI" id="CHEBI:30616"/>
    </ligand>
</feature>
<accession>A0A6B1DWB8</accession>
<evidence type="ECO:0000256" key="18">
    <source>
        <dbReference type="PIRSR" id="PIRSR600829-4"/>
    </source>
</evidence>
<proteinExistence type="inferred from homology"/>
<dbReference type="GO" id="GO:0046872">
    <property type="term" value="F:metal ion binding"/>
    <property type="evidence" value="ECO:0007669"/>
    <property type="project" value="UniProtKB-KW"/>
</dbReference>
<sequence length="120" mass="12858">MNRFVLGVRHALSGLAHAARRERNFQIELALGLAALAMAWWLRITRIEWLVVVICCGLVLSAELLNTAVEHLADTTGLVRSEQIRVVKDVAAGAVLVAAVVSLAVGAAVFLPYLAAMARS</sequence>
<name>A0A6B1DWB8_9CHLR</name>
<comment type="caution">
    <text evidence="20">The sequence shown here is derived from an EMBL/GenBank/DDBJ whole genome shotgun (WGS) entry which is preliminary data.</text>
</comment>
<keyword evidence="18" id="KW-0479">Metal-binding</keyword>
<evidence type="ECO:0000256" key="5">
    <source>
        <dbReference type="ARBA" id="ARBA00022679"/>
    </source>
</evidence>
<keyword evidence="18" id="KW-0460">Magnesium</keyword>
<evidence type="ECO:0000256" key="11">
    <source>
        <dbReference type="ARBA" id="ARBA00023098"/>
    </source>
</evidence>
<evidence type="ECO:0000256" key="3">
    <source>
        <dbReference type="ARBA" id="ARBA00022475"/>
    </source>
</evidence>
<evidence type="ECO:0000256" key="13">
    <source>
        <dbReference type="ARBA" id="ARBA00023209"/>
    </source>
</evidence>
<comment type="subcellular location">
    <subcellularLocation>
        <location evidence="1">Cell membrane</location>
        <topology evidence="1">Multi-pass membrane protein</topology>
    </subcellularLocation>
</comment>
<evidence type="ECO:0000256" key="10">
    <source>
        <dbReference type="ARBA" id="ARBA00022989"/>
    </source>
</evidence>
<evidence type="ECO:0000256" key="2">
    <source>
        <dbReference type="ARBA" id="ARBA00005967"/>
    </source>
</evidence>
<evidence type="ECO:0000256" key="9">
    <source>
        <dbReference type="ARBA" id="ARBA00022840"/>
    </source>
</evidence>
<keyword evidence="6 19" id="KW-0812">Transmembrane</keyword>
<keyword evidence="13" id="KW-0594">Phospholipid biosynthesis</keyword>
<evidence type="ECO:0000256" key="14">
    <source>
        <dbReference type="ARBA" id="ARBA00023264"/>
    </source>
</evidence>
<dbReference type="Pfam" id="PF01219">
    <property type="entry name" value="DAGK_prokar"/>
    <property type="match status" value="1"/>
</dbReference>
<comment type="cofactor">
    <cofactor evidence="18">
        <name>Mg(2+)</name>
        <dbReference type="ChEBI" id="CHEBI:18420"/>
    </cofactor>
    <text evidence="18">Mn(2+), Zn(2+), Cd(2+) and Co(2+) support activity to lesser extents.</text>
</comment>